<evidence type="ECO:0000259" key="19">
    <source>
        <dbReference type="Pfam" id="PF06664"/>
    </source>
</evidence>
<keyword evidence="6" id="KW-0217">Developmental protein</keyword>
<evidence type="ECO:0000256" key="8">
    <source>
        <dbReference type="ARBA" id="ARBA00022692"/>
    </source>
</evidence>
<gene>
    <name evidence="21" type="ORF">Pcinc_026706</name>
</gene>
<name>A0AAE1KBW3_PETCI</name>
<dbReference type="Proteomes" id="UP001286313">
    <property type="component" value="Unassembled WGS sequence"/>
</dbReference>
<comment type="function">
    <text evidence="14">A segment polarity gene required for wingless (wg)-dependent patterning processes, acting in both wg-sending cells and wg-target cells. In non-neuronal cells wls directs wg secretion. The wls traffic loop encompasses the Golgi, the cell surface, an endocytic compartment and a retrograde route leading back to the Golgi, and involves clathrin-mediated endocytosis and the retromer complex (a conserved protein complex consisting of Vps35 and Vps26). In neuronal cells (the larval motorneuron NMJ), the wg signal moves across the synapse via the release of wls-containing exosome-like vesicles. Postsynaptic wls is required for the trafficking of fz2 through the fz2-interacting protein Grip.</text>
</comment>
<evidence type="ECO:0000313" key="22">
    <source>
        <dbReference type="Proteomes" id="UP001286313"/>
    </source>
</evidence>
<organism evidence="21 22">
    <name type="scientific">Petrolisthes cinctipes</name>
    <name type="common">Flat porcelain crab</name>
    <dbReference type="NCBI Taxonomy" id="88211"/>
    <lineage>
        <taxon>Eukaryota</taxon>
        <taxon>Metazoa</taxon>
        <taxon>Ecdysozoa</taxon>
        <taxon>Arthropoda</taxon>
        <taxon>Crustacea</taxon>
        <taxon>Multicrustacea</taxon>
        <taxon>Malacostraca</taxon>
        <taxon>Eumalacostraca</taxon>
        <taxon>Eucarida</taxon>
        <taxon>Decapoda</taxon>
        <taxon>Pleocyemata</taxon>
        <taxon>Anomura</taxon>
        <taxon>Galatheoidea</taxon>
        <taxon>Porcellanidae</taxon>
        <taxon>Petrolisthes</taxon>
    </lineage>
</organism>
<dbReference type="GO" id="GO:0000139">
    <property type="term" value="C:Golgi membrane"/>
    <property type="evidence" value="ECO:0007669"/>
    <property type="project" value="UniProtKB-SubCell"/>
</dbReference>
<keyword evidence="11 18" id="KW-0472">Membrane</keyword>
<dbReference type="GO" id="GO:0005789">
    <property type="term" value="C:endoplasmic reticulum membrane"/>
    <property type="evidence" value="ECO:0007669"/>
    <property type="project" value="UniProtKB-SubCell"/>
</dbReference>
<dbReference type="Pfam" id="PF06664">
    <property type="entry name" value="WLS-like_TM"/>
    <property type="match status" value="1"/>
</dbReference>
<dbReference type="GO" id="GO:0010008">
    <property type="term" value="C:endosome membrane"/>
    <property type="evidence" value="ECO:0007669"/>
    <property type="project" value="UniProtKB-SubCell"/>
</dbReference>
<evidence type="ECO:0000256" key="11">
    <source>
        <dbReference type="ARBA" id="ARBA00023136"/>
    </source>
</evidence>
<comment type="subcellular location">
    <subcellularLocation>
        <location evidence="2">Endoplasmic reticulum membrane</location>
        <topology evidence="2">Multi-pass membrane protein</topology>
    </subcellularLocation>
    <subcellularLocation>
        <location evidence="1">Endosome membrane</location>
        <topology evidence="1">Multi-pass membrane protein</topology>
    </subcellularLocation>
    <subcellularLocation>
        <location evidence="3">Golgi apparatus membrane</location>
        <topology evidence="3">Multi-pass membrane protein</topology>
    </subcellularLocation>
    <subcellularLocation>
        <location evidence="16">Postsynaptic cell membrane</location>
        <topology evidence="16">Multi-pass membrane protein</topology>
    </subcellularLocation>
    <subcellularLocation>
        <location evidence="17">Presynaptic cell membrane</location>
        <topology evidence="17">Multi-pass membrane protein</topology>
    </subcellularLocation>
</comment>
<evidence type="ECO:0000256" key="10">
    <source>
        <dbReference type="ARBA" id="ARBA00023034"/>
    </source>
</evidence>
<keyword evidence="13" id="KW-0966">Cell projection</keyword>
<evidence type="ECO:0000313" key="21">
    <source>
        <dbReference type="EMBL" id="KAK3867865.1"/>
    </source>
</evidence>
<evidence type="ECO:0000256" key="13">
    <source>
        <dbReference type="ARBA" id="ARBA00023273"/>
    </source>
</evidence>
<feature type="transmembrane region" description="Helical" evidence="18">
    <location>
        <begin position="418"/>
        <end position="443"/>
    </location>
</feature>
<feature type="transmembrane region" description="Helical" evidence="18">
    <location>
        <begin position="240"/>
        <end position="259"/>
    </location>
</feature>
<keyword evidence="9 18" id="KW-1133">Transmembrane helix</keyword>
<dbReference type="PANTHER" id="PTHR13449:SF2">
    <property type="entry name" value="PROTEIN WNTLESS HOMOLOG"/>
    <property type="match status" value="1"/>
</dbReference>
<keyword evidence="22" id="KW-1185">Reference proteome</keyword>
<evidence type="ECO:0000256" key="4">
    <source>
        <dbReference type="ARBA" id="ARBA00008148"/>
    </source>
</evidence>
<evidence type="ECO:0000256" key="15">
    <source>
        <dbReference type="ARBA" id="ARBA00025880"/>
    </source>
</evidence>
<evidence type="ECO:0000259" key="20">
    <source>
        <dbReference type="Pfam" id="PF21883"/>
    </source>
</evidence>
<protein>
    <recommendedName>
        <fullName evidence="5">Protein wntless</fullName>
    </recommendedName>
</protein>
<dbReference type="EMBL" id="JAWQEG010003113">
    <property type="protein sequence ID" value="KAK3867865.1"/>
    <property type="molecule type" value="Genomic_DNA"/>
</dbReference>
<evidence type="ECO:0000256" key="1">
    <source>
        <dbReference type="ARBA" id="ARBA00004337"/>
    </source>
</evidence>
<dbReference type="InterPro" id="IPR009551">
    <property type="entry name" value="Wntless"/>
</dbReference>
<dbReference type="AlphaFoldDB" id="A0AAE1KBW3"/>
<comment type="subunit">
    <text evidence="15">Interacts with wg; in the Golgi. Interacts with Vps35, a component of the retromer complex; wls stability is regulated by Vps35.</text>
</comment>
<feature type="transmembrane region" description="Helical" evidence="18">
    <location>
        <begin position="12"/>
        <end position="34"/>
    </location>
</feature>
<evidence type="ECO:0000256" key="7">
    <source>
        <dbReference type="ARBA" id="ARBA00022687"/>
    </source>
</evidence>
<feature type="domain" description="Wntless-like transmembrane" evidence="19">
    <location>
        <begin position="237"/>
        <end position="486"/>
    </location>
</feature>
<dbReference type="GO" id="GO:0061355">
    <property type="term" value="P:Wnt protein secretion"/>
    <property type="evidence" value="ECO:0007669"/>
    <property type="project" value="TreeGrafter"/>
</dbReference>
<evidence type="ECO:0000256" key="2">
    <source>
        <dbReference type="ARBA" id="ARBA00004477"/>
    </source>
</evidence>
<dbReference type="GO" id="GO:0045211">
    <property type="term" value="C:postsynaptic membrane"/>
    <property type="evidence" value="ECO:0007669"/>
    <property type="project" value="UniProtKB-SubCell"/>
</dbReference>
<keyword evidence="7" id="KW-0879">Wnt signaling pathway</keyword>
<comment type="similarity">
    <text evidence="4">Belongs to the wntless family.</text>
</comment>
<feature type="domain" description="Wntless GOLD" evidence="20">
    <location>
        <begin position="49"/>
        <end position="229"/>
    </location>
</feature>
<feature type="transmembrane region" description="Helical" evidence="18">
    <location>
        <begin position="376"/>
        <end position="397"/>
    </location>
</feature>
<dbReference type="GO" id="GO:0016055">
    <property type="term" value="P:Wnt signaling pathway"/>
    <property type="evidence" value="ECO:0007669"/>
    <property type="project" value="UniProtKB-KW"/>
</dbReference>
<evidence type="ECO:0000256" key="17">
    <source>
        <dbReference type="ARBA" id="ARBA00034107"/>
    </source>
</evidence>
<evidence type="ECO:0000256" key="18">
    <source>
        <dbReference type="SAM" id="Phobius"/>
    </source>
</evidence>
<evidence type="ECO:0000256" key="6">
    <source>
        <dbReference type="ARBA" id="ARBA00022473"/>
    </source>
</evidence>
<dbReference type="GO" id="GO:0006886">
    <property type="term" value="P:intracellular protein transport"/>
    <property type="evidence" value="ECO:0007669"/>
    <property type="project" value="TreeGrafter"/>
</dbReference>
<dbReference type="Pfam" id="PF21883">
    <property type="entry name" value="WLS_GOLD"/>
    <property type="match status" value="1"/>
</dbReference>
<feature type="transmembrane region" description="Helical" evidence="18">
    <location>
        <begin position="463"/>
        <end position="483"/>
    </location>
</feature>
<reference evidence="21" key="1">
    <citation type="submission" date="2023-10" db="EMBL/GenBank/DDBJ databases">
        <title>Genome assemblies of two species of porcelain crab, Petrolisthes cinctipes and Petrolisthes manimaculis (Anomura: Porcellanidae).</title>
        <authorList>
            <person name="Angst P."/>
        </authorList>
    </citation>
    <scope>NUCLEOTIDE SEQUENCE</scope>
    <source>
        <strain evidence="21">PB745_01</strain>
        <tissue evidence="21">Gill</tissue>
    </source>
</reference>
<dbReference type="PANTHER" id="PTHR13449">
    <property type="entry name" value="INTEGRAL MEMBRANE PROTEIN GPR177"/>
    <property type="match status" value="1"/>
</dbReference>
<feature type="transmembrane region" description="Helical" evidence="18">
    <location>
        <begin position="342"/>
        <end position="364"/>
    </location>
</feature>
<accession>A0AAE1KBW3</accession>
<dbReference type="GO" id="GO:0017147">
    <property type="term" value="F:Wnt-protein binding"/>
    <property type="evidence" value="ECO:0007669"/>
    <property type="project" value="InterPro"/>
</dbReference>
<evidence type="ECO:0000256" key="9">
    <source>
        <dbReference type="ARBA" id="ARBA00022989"/>
    </source>
</evidence>
<keyword evidence="8 18" id="KW-0812">Transmembrane</keyword>
<evidence type="ECO:0000256" key="3">
    <source>
        <dbReference type="ARBA" id="ARBA00004653"/>
    </source>
</evidence>
<dbReference type="GO" id="GO:0042734">
    <property type="term" value="C:presynaptic membrane"/>
    <property type="evidence" value="ECO:0007669"/>
    <property type="project" value="UniProtKB-SubCell"/>
</dbReference>
<proteinExistence type="inferred from homology"/>
<sequence>MPDNPPNNKTRLLIFISLWSLTTVIVAAVTVIGGRLAPSPWKQRTVQGTRCVDSAKRGWYFPNGPHRCLNALDATRLGLQHPRPAPHPDTTHYAFQVPVGDTSEEVSYSRWQWSLYGVLHLSLLHNTGYWTGQGSPVTVVARLAHGSTGAPYNTTLLAQSYQNPPVYCSNVLYHTYRGHRFDCASAVVMMLHSLHHPTYLLNILLPTRLPGSSRRTNINLGHVKAVYVTFFSVSARYMQVLVGLQCVFFPVVATLLWHFRQGVKRLPRNPTHLECCLALLAVSLTLRNCPVEVVALVVDCPWLVVINDLRRNFFYAAFMIFFIYLTDKYARGVWCERSTQTLNLTVACGSAVVAAVEVTAHVGSLLHPLAPSHPPIHLALSLLMLVMVAAFLVALTLRTCAALESVCVRKAVGEDSTCQAGTVLLLTWLTTFITAAEFVLNRVQEGVWMWGGLLGEVEVENTGGFLLGVYSLWNTFTATLLILHTPLPRTPTQTPGCSETNRVVGVPLQCRDSPSFLDLTVTTL</sequence>
<comment type="caution">
    <text evidence="21">The sequence shown here is derived from an EMBL/GenBank/DDBJ whole genome shotgun (WGS) entry which is preliminary data.</text>
</comment>
<dbReference type="InterPro" id="IPR047843">
    <property type="entry name" value="WLS-like_TM"/>
</dbReference>
<keyword evidence="10" id="KW-0333">Golgi apparatus</keyword>
<evidence type="ECO:0000256" key="5">
    <source>
        <dbReference type="ARBA" id="ARBA00015887"/>
    </source>
</evidence>
<feature type="transmembrane region" description="Helical" evidence="18">
    <location>
        <begin position="313"/>
        <end position="330"/>
    </location>
</feature>
<dbReference type="InterPro" id="IPR053936">
    <property type="entry name" value="WLS_GOLD"/>
</dbReference>
<keyword evidence="12" id="KW-0628">Postsynaptic cell membrane</keyword>
<evidence type="ECO:0000256" key="14">
    <source>
        <dbReference type="ARBA" id="ARBA00025339"/>
    </source>
</evidence>
<evidence type="ECO:0000256" key="16">
    <source>
        <dbReference type="ARBA" id="ARBA00034104"/>
    </source>
</evidence>
<keyword evidence="12" id="KW-0770">Synapse</keyword>
<evidence type="ECO:0000256" key="12">
    <source>
        <dbReference type="ARBA" id="ARBA00023257"/>
    </source>
</evidence>